<name>A0AAV4DSV4_9GAST</name>
<evidence type="ECO:0000313" key="3">
    <source>
        <dbReference type="Proteomes" id="UP000735302"/>
    </source>
</evidence>
<feature type="region of interest" description="Disordered" evidence="1">
    <location>
        <begin position="1"/>
        <end position="20"/>
    </location>
</feature>
<comment type="caution">
    <text evidence="2">The sequence shown here is derived from an EMBL/GenBank/DDBJ whole genome shotgun (WGS) entry which is preliminary data.</text>
</comment>
<sequence length="165" mass="19359">MTLGHGVMKQRQAHHPHCTQGKTDWPYMLLKERENIVKRSSQMERKYIGCKASASLRRCFHTLAALLQACAFNDYVRWVTWSEIHQRRCLFEYRGKYPGAHAHGKSANSERTGAYIRLQPQVMDKLKEDVRTQKPDKLYREADVLYGQKKMWVIYDVQQGEKGTE</sequence>
<dbReference type="Proteomes" id="UP000735302">
    <property type="component" value="Unassembled WGS sequence"/>
</dbReference>
<accession>A0AAV4DSV4</accession>
<proteinExistence type="predicted"/>
<keyword evidence="3" id="KW-1185">Reference proteome</keyword>
<evidence type="ECO:0000256" key="1">
    <source>
        <dbReference type="SAM" id="MobiDB-lite"/>
    </source>
</evidence>
<dbReference type="EMBL" id="BLXT01008292">
    <property type="protein sequence ID" value="GFO47319.1"/>
    <property type="molecule type" value="Genomic_DNA"/>
</dbReference>
<organism evidence="2 3">
    <name type="scientific">Plakobranchus ocellatus</name>
    <dbReference type="NCBI Taxonomy" id="259542"/>
    <lineage>
        <taxon>Eukaryota</taxon>
        <taxon>Metazoa</taxon>
        <taxon>Spiralia</taxon>
        <taxon>Lophotrochozoa</taxon>
        <taxon>Mollusca</taxon>
        <taxon>Gastropoda</taxon>
        <taxon>Heterobranchia</taxon>
        <taxon>Euthyneura</taxon>
        <taxon>Panpulmonata</taxon>
        <taxon>Sacoglossa</taxon>
        <taxon>Placobranchoidea</taxon>
        <taxon>Plakobranchidae</taxon>
        <taxon>Plakobranchus</taxon>
    </lineage>
</organism>
<evidence type="ECO:0000313" key="2">
    <source>
        <dbReference type="EMBL" id="GFO47319.1"/>
    </source>
</evidence>
<gene>
    <name evidence="2" type="ORF">PoB_007382400</name>
</gene>
<dbReference type="AlphaFoldDB" id="A0AAV4DSV4"/>
<protein>
    <submittedName>
        <fullName evidence="2">Uncharacterized protein</fullName>
    </submittedName>
</protein>
<reference evidence="2 3" key="1">
    <citation type="journal article" date="2021" name="Elife">
        <title>Chloroplast acquisition without the gene transfer in kleptoplastic sea slugs, Plakobranchus ocellatus.</title>
        <authorList>
            <person name="Maeda T."/>
            <person name="Takahashi S."/>
            <person name="Yoshida T."/>
            <person name="Shimamura S."/>
            <person name="Takaki Y."/>
            <person name="Nagai Y."/>
            <person name="Toyoda A."/>
            <person name="Suzuki Y."/>
            <person name="Arimoto A."/>
            <person name="Ishii H."/>
            <person name="Satoh N."/>
            <person name="Nishiyama T."/>
            <person name="Hasebe M."/>
            <person name="Maruyama T."/>
            <person name="Minagawa J."/>
            <person name="Obokata J."/>
            <person name="Shigenobu S."/>
        </authorList>
    </citation>
    <scope>NUCLEOTIDE SEQUENCE [LARGE SCALE GENOMIC DNA]</scope>
</reference>